<feature type="region of interest" description="Disordered" evidence="1">
    <location>
        <begin position="185"/>
        <end position="208"/>
    </location>
</feature>
<dbReference type="Pfam" id="PF21832">
    <property type="entry name" value="DUF6892"/>
    <property type="match status" value="1"/>
</dbReference>
<keyword evidence="4" id="KW-1185">Reference proteome</keyword>
<dbReference type="InterPro" id="IPR054187">
    <property type="entry name" value="DUF6892"/>
</dbReference>
<name>A0ABT5E7L3_9BACT</name>
<evidence type="ECO:0000259" key="2">
    <source>
        <dbReference type="Pfam" id="PF21832"/>
    </source>
</evidence>
<proteinExistence type="predicted"/>
<evidence type="ECO:0000313" key="3">
    <source>
        <dbReference type="EMBL" id="MDC0721834.1"/>
    </source>
</evidence>
<accession>A0ABT5E7L3</accession>
<comment type="caution">
    <text evidence="3">The sequence shown here is derived from an EMBL/GenBank/DDBJ whole genome shotgun (WGS) entry which is preliminary data.</text>
</comment>
<feature type="domain" description="DUF6892" evidence="2">
    <location>
        <begin position="6"/>
        <end position="189"/>
    </location>
</feature>
<gene>
    <name evidence="3" type="ORF">POL25_33300</name>
</gene>
<evidence type="ECO:0000313" key="4">
    <source>
        <dbReference type="Proteomes" id="UP001221686"/>
    </source>
</evidence>
<dbReference type="Proteomes" id="UP001221686">
    <property type="component" value="Unassembled WGS sequence"/>
</dbReference>
<protein>
    <recommendedName>
        <fullName evidence="2">DUF6892 domain-containing protein</fullName>
    </recommendedName>
</protein>
<feature type="compositionally biased region" description="Acidic residues" evidence="1">
    <location>
        <begin position="195"/>
        <end position="208"/>
    </location>
</feature>
<dbReference type="EMBL" id="JAQNDL010000003">
    <property type="protein sequence ID" value="MDC0721834.1"/>
    <property type="molecule type" value="Genomic_DNA"/>
</dbReference>
<dbReference type="RefSeq" id="WP_272090341.1">
    <property type="nucleotide sequence ID" value="NZ_JAQNDL010000003.1"/>
</dbReference>
<evidence type="ECO:0000256" key="1">
    <source>
        <dbReference type="SAM" id="MobiDB-lite"/>
    </source>
</evidence>
<organism evidence="3 4">
    <name type="scientific">Nannocystis bainbridge</name>
    <dbReference type="NCBI Taxonomy" id="2995303"/>
    <lineage>
        <taxon>Bacteria</taxon>
        <taxon>Pseudomonadati</taxon>
        <taxon>Myxococcota</taxon>
        <taxon>Polyangia</taxon>
        <taxon>Nannocystales</taxon>
        <taxon>Nannocystaceae</taxon>
        <taxon>Nannocystis</taxon>
    </lineage>
</organism>
<sequence>MRTPDEQNFHLLFLDHLLREGRVTTDALAAFVGEAVDLEALREQARAEGIPGEKQAARAVVARLSEYPVRDEDLASIDLLASDGGDDIYMFLEALVDIDTGGEEDWYDTSGVPDIRRCVNVTRVLADNYFQGLDCTLLTGLPAVTEVALGMRWSNAEALLAVPALRKVSARLPLPPQLVADLRARGVEVKLPPEPGDEDEDEDEDEDD</sequence>
<reference evidence="3 4" key="1">
    <citation type="submission" date="2022-11" db="EMBL/GenBank/DDBJ databases">
        <title>Minimal conservation of predation-associated metabolite biosynthetic gene clusters underscores biosynthetic potential of Myxococcota including descriptions for ten novel species: Archangium lansinium sp. nov., Myxococcus landrumus sp. nov., Nannocystis bai.</title>
        <authorList>
            <person name="Ahearne A."/>
            <person name="Stevens C."/>
            <person name="Dowd S."/>
        </authorList>
    </citation>
    <scope>NUCLEOTIDE SEQUENCE [LARGE SCALE GENOMIC DNA]</scope>
    <source>
        <strain evidence="3 4">BB15-2</strain>
    </source>
</reference>